<feature type="transmembrane region" description="Helical" evidence="1">
    <location>
        <begin position="246"/>
        <end position="264"/>
    </location>
</feature>
<keyword evidence="3" id="KW-0808">Transferase</keyword>
<keyword evidence="4" id="KW-1185">Reference proteome</keyword>
<dbReference type="EMBL" id="JACOFU010000002">
    <property type="protein sequence ID" value="MBC3831387.1"/>
    <property type="molecule type" value="Genomic_DNA"/>
</dbReference>
<dbReference type="InterPro" id="IPR050879">
    <property type="entry name" value="Acyltransferase_3"/>
</dbReference>
<dbReference type="InterPro" id="IPR002656">
    <property type="entry name" value="Acyl_transf_3_dom"/>
</dbReference>
<dbReference type="Proteomes" id="UP000643610">
    <property type="component" value="Unassembled WGS sequence"/>
</dbReference>
<dbReference type="PANTHER" id="PTHR23028">
    <property type="entry name" value="ACETYLTRANSFERASE"/>
    <property type="match status" value="1"/>
</dbReference>
<keyword evidence="1" id="KW-0812">Transmembrane</keyword>
<feature type="transmembrane region" description="Helical" evidence="1">
    <location>
        <begin position="33"/>
        <end position="55"/>
    </location>
</feature>
<feature type="transmembrane region" description="Helical" evidence="1">
    <location>
        <begin position="141"/>
        <end position="160"/>
    </location>
</feature>
<dbReference type="RefSeq" id="WP_186890388.1">
    <property type="nucleotide sequence ID" value="NZ_JACOFU010000002.1"/>
</dbReference>
<protein>
    <submittedName>
        <fullName evidence="3">Acyltransferase</fullName>
    </submittedName>
</protein>
<feature type="transmembrane region" description="Helical" evidence="1">
    <location>
        <begin position="220"/>
        <end position="240"/>
    </location>
</feature>
<dbReference type="GO" id="GO:0016746">
    <property type="term" value="F:acyltransferase activity"/>
    <property type="evidence" value="ECO:0007669"/>
    <property type="project" value="UniProtKB-KW"/>
</dbReference>
<keyword evidence="1" id="KW-0472">Membrane</keyword>
<evidence type="ECO:0000259" key="2">
    <source>
        <dbReference type="Pfam" id="PF01757"/>
    </source>
</evidence>
<evidence type="ECO:0000313" key="3">
    <source>
        <dbReference type="EMBL" id="MBC3831387.1"/>
    </source>
</evidence>
<proteinExistence type="predicted"/>
<name>A0ABR6XPG1_9BURK</name>
<sequence length="341" mass="38653">MKTNNLNFLRLIAAGLVLYGHSAIFLGHPEPLFLSWMPLGPLGVAIFFIISGYLVTQSWQQDPNLRRFFIRRCLRIFPGLIVCVLFCIFVLGPWLTSLPLKQYFAHEATWNYLRNIGLYITFYLPGVFEHGRVPNAVNGSLWSLPLEFFLYFVVAVLGLISTKKWITIATFLTSALFYLCWAQSATEMLVVYGTDLRQLFINGTYFWAGAVFYQLNLKRYFSITSVVLAGVGILCIQTNFPQYLFFAGWFLLPLIVLAFGLSTNEVLTRITATGDYSYGVYIYAFPVQQTIAFFYPHLNFGTYVALCIAVTLSFAILSWHLVEKTALAFKPRNPAFAGVSP</sequence>
<keyword evidence="1" id="KW-1133">Transmembrane helix</keyword>
<feature type="transmembrane region" description="Helical" evidence="1">
    <location>
        <begin position="301"/>
        <end position="322"/>
    </location>
</feature>
<evidence type="ECO:0000256" key="1">
    <source>
        <dbReference type="SAM" id="Phobius"/>
    </source>
</evidence>
<keyword evidence="3" id="KW-0012">Acyltransferase</keyword>
<accession>A0ABR6XPG1</accession>
<feature type="transmembrane region" description="Helical" evidence="1">
    <location>
        <begin position="7"/>
        <end position="27"/>
    </location>
</feature>
<feature type="transmembrane region" description="Helical" evidence="1">
    <location>
        <begin position="76"/>
        <end position="95"/>
    </location>
</feature>
<feature type="transmembrane region" description="Helical" evidence="1">
    <location>
        <begin position="276"/>
        <end position="295"/>
    </location>
</feature>
<organism evidence="3 4">
    <name type="scientific">Undibacterium amnicola</name>
    <dbReference type="NCBI Taxonomy" id="1834038"/>
    <lineage>
        <taxon>Bacteria</taxon>
        <taxon>Pseudomonadati</taxon>
        <taxon>Pseudomonadota</taxon>
        <taxon>Betaproteobacteria</taxon>
        <taxon>Burkholderiales</taxon>
        <taxon>Oxalobacteraceae</taxon>
        <taxon>Undibacterium</taxon>
    </lineage>
</organism>
<comment type="caution">
    <text evidence="3">The sequence shown here is derived from an EMBL/GenBank/DDBJ whole genome shotgun (WGS) entry which is preliminary data.</text>
</comment>
<feature type="transmembrane region" description="Helical" evidence="1">
    <location>
        <begin position="165"/>
        <end position="184"/>
    </location>
</feature>
<dbReference type="Pfam" id="PF01757">
    <property type="entry name" value="Acyl_transf_3"/>
    <property type="match status" value="1"/>
</dbReference>
<evidence type="ECO:0000313" key="4">
    <source>
        <dbReference type="Proteomes" id="UP000643610"/>
    </source>
</evidence>
<feature type="domain" description="Acyltransferase 3" evidence="2">
    <location>
        <begin position="5"/>
        <end position="317"/>
    </location>
</feature>
<reference evidence="3 4" key="1">
    <citation type="submission" date="2020-08" db="EMBL/GenBank/DDBJ databases">
        <title>Novel species isolated from subtropical streams in China.</title>
        <authorList>
            <person name="Lu H."/>
        </authorList>
    </citation>
    <scope>NUCLEOTIDE SEQUENCE [LARGE SCALE GENOMIC DNA]</scope>
    <source>
        <strain evidence="3 4">KCTC 52442</strain>
    </source>
</reference>
<gene>
    <name evidence="3" type="ORF">H8K33_07690</name>
</gene>